<dbReference type="RefSeq" id="WP_008820231.1">
    <property type="nucleotide sequence ID" value="NZ_GG770381.1"/>
</dbReference>
<dbReference type="InterPro" id="IPR010090">
    <property type="entry name" value="Phage_tape_meas"/>
</dbReference>
<evidence type="ECO:0000313" key="3">
    <source>
        <dbReference type="EMBL" id="EFG28653.2"/>
    </source>
</evidence>
<accession>D6LER8</accession>
<sequence length="644" mass="71573">MEHVLSATLELKDKFTSKIKSASKELGAFTKNTTHVKGAVKETADCIRNSLGTLNKLTIGFGAFKGIMAGFDFIKDVYTGYAKLDAAITRNRGIMRASIEDTAKLKSQVLELGKTMPFTAQEVAEAQYYQAMAGMKTNEVLEMTPKLLKMSIASGQDLASTSDILTDNISAFGLALEDADRLMDVMVATANNANTDIAGLGEAYKYVASTSRSFESMEEVNILLGTLANNGIKSGQAGRNLAAVYTRLAKSTPDIDKALKVMNLKLYDSQGKFKGLRKIVEEMRPILARMTDEQRNYILTTIFGSEQMRIITSLLGTSKEGFDTLANSIYNSKGATEEFNKLQENTPEYKIKALASAWDNLKLHIGEAAAPAITSLIENLTGKIIELTESDTFSKENVQAFFDTVISYLNTTIDLVSDLATLLEPVIWGLKVVGKTAEVGGNIGSYLTTGKSTNQNKLESEIIAIDNKIMEMNPQTVEEEEKRKKLFFENEKRKKEYWDEYGKTIDKRAEAGNPHAKKDFIFKPVSYDSEELASIYDERYKYRKPKKDKNLDEKTTQIIDSKSIANGYKYVIKPPERQKSDLEKVSEKLGYKAPVSPLSTTFSPQVNVNMGGVTIKNEADLETLSEMTKRKIKEEMLNYVQTTK</sequence>
<dbReference type="EMBL" id="GG770381">
    <property type="protein sequence ID" value="EFG28653.2"/>
    <property type="molecule type" value="Genomic_DNA"/>
</dbReference>
<keyword evidence="1" id="KW-1188">Viral release from host cell</keyword>
<proteinExistence type="predicted"/>
<dbReference type="NCBIfam" id="TIGR01760">
    <property type="entry name" value="tape_meas_TP901"/>
    <property type="match status" value="1"/>
</dbReference>
<evidence type="ECO:0000256" key="1">
    <source>
        <dbReference type="ARBA" id="ARBA00022612"/>
    </source>
</evidence>
<dbReference type="Pfam" id="PF10145">
    <property type="entry name" value="PhageMin_Tail"/>
    <property type="match status" value="1"/>
</dbReference>
<name>D6LER8_9FUSO</name>
<dbReference type="PANTHER" id="PTHR37813:SF1">
    <property type="entry name" value="FELS-2 PROPHAGE PROTEIN"/>
    <property type="match status" value="1"/>
</dbReference>
<reference evidence="3 4" key="1">
    <citation type="submission" date="2010-03" db="EMBL/GenBank/DDBJ databases">
        <title>The Genome Sequence of Fusobacterium sp. 1_1_41FAA.</title>
        <authorList>
            <consortium name="The Broad Institute Genome Sequencing Platform"/>
            <person name="Ward D."/>
            <person name="Earl A."/>
            <person name="Feldgarden M."/>
            <person name="Gevers D."/>
            <person name="Young S.K."/>
            <person name="Zeng Q."/>
            <person name="Koehrsen M."/>
            <person name="Alvarado L."/>
            <person name="Berlin A."/>
            <person name="Borenstein D."/>
            <person name="Chapman S."/>
            <person name="Chen Z."/>
            <person name="Engels R."/>
            <person name="Freedman E."/>
            <person name="Gellesch M."/>
            <person name="Goldberg J."/>
            <person name="Griggs A."/>
            <person name="Gujja S."/>
            <person name="Heilman E."/>
            <person name="Heiman D."/>
            <person name="Hepburn T."/>
            <person name="Howarth C."/>
            <person name="Jen D."/>
            <person name="Larson L."/>
            <person name="Mehta T."/>
            <person name="Park D."/>
            <person name="Pearson M."/>
            <person name="Richards J."/>
            <person name="Roberts A."/>
            <person name="Saif S."/>
            <person name="Shea T."/>
            <person name="Shenoy N."/>
            <person name="Sisk P."/>
            <person name="Stolte C."/>
            <person name="Sykes S."/>
            <person name="Walk T."/>
            <person name="White J."/>
            <person name="Yandava C."/>
            <person name="Strauss J.C."/>
            <person name="Ambrose C.E."/>
            <person name="Allen-Vercoe E."/>
            <person name="Haas B."/>
            <person name="Henn M.R."/>
            <person name="Nusbaum C."/>
            <person name="Birren B."/>
        </authorList>
    </citation>
    <scope>NUCLEOTIDE SEQUENCE [LARGE SCALE GENOMIC DNA]</scope>
    <source>
        <strain evidence="3 4">1_1_41FAA</strain>
    </source>
</reference>
<feature type="domain" description="Phage tail tape measure protein" evidence="2">
    <location>
        <begin position="108"/>
        <end position="304"/>
    </location>
</feature>
<dbReference type="PANTHER" id="PTHR37813">
    <property type="entry name" value="FELS-2 PROPHAGE PROTEIN"/>
    <property type="match status" value="1"/>
</dbReference>
<dbReference type="Proteomes" id="UP000003964">
    <property type="component" value="Unassembled WGS sequence"/>
</dbReference>
<dbReference type="AlphaFoldDB" id="D6LER8"/>
<protein>
    <submittedName>
        <fullName evidence="3">TP901 family phage tail tape measure protein</fullName>
    </submittedName>
</protein>
<organism evidence="3 4">
    <name type="scientific">Fusobacterium periodonticum 1_1_41FAA</name>
    <dbReference type="NCBI Taxonomy" id="469621"/>
    <lineage>
        <taxon>Bacteria</taxon>
        <taxon>Fusobacteriati</taxon>
        <taxon>Fusobacteriota</taxon>
        <taxon>Fusobacteriia</taxon>
        <taxon>Fusobacteriales</taxon>
        <taxon>Fusobacteriaceae</taxon>
        <taxon>Fusobacterium</taxon>
    </lineage>
</organism>
<evidence type="ECO:0000259" key="2">
    <source>
        <dbReference type="Pfam" id="PF10145"/>
    </source>
</evidence>
<gene>
    <name evidence="3" type="ORF">HMPREF0400_00204</name>
</gene>
<evidence type="ECO:0000313" key="4">
    <source>
        <dbReference type="Proteomes" id="UP000003964"/>
    </source>
</evidence>